<dbReference type="InParanoid" id="A0A1Y2DJL6"/>
<dbReference type="RefSeq" id="XP_040712027.1">
    <property type="nucleotide sequence ID" value="XM_040865486.1"/>
</dbReference>
<dbReference type="Proteomes" id="UP000193689">
    <property type="component" value="Unassembled WGS sequence"/>
</dbReference>
<name>A0A1Y2DJL6_9PEZI</name>
<dbReference type="AlphaFoldDB" id="A0A1Y2DJL6"/>
<reference evidence="1 2" key="1">
    <citation type="submission" date="2016-07" db="EMBL/GenBank/DDBJ databases">
        <title>Pervasive Adenine N6-methylation of Active Genes in Fungi.</title>
        <authorList>
            <consortium name="DOE Joint Genome Institute"/>
            <person name="Mondo S.J."/>
            <person name="Dannebaum R.O."/>
            <person name="Kuo R.C."/>
            <person name="Labutti K."/>
            <person name="Haridas S."/>
            <person name="Kuo A."/>
            <person name="Salamov A."/>
            <person name="Ahrendt S.R."/>
            <person name="Lipzen A."/>
            <person name="Sullivan W."/>
            <person name="Andreopoulos W.B."/>
            <person name="Clum A."/>
            <person name="Lindquist E."/>
            <person name="Daum C."/>
            <person name="Ramamoorthy G.K."/>
            <person name="Gryganskyi A."/>
            <person name="Culley D."/>
            <person name="Magnuson J.K."/>
            <person name="James T.Y."/>
            <person name="O'Malley M.A."/>
            <person name="Stajich J.E."/>
            <person name="Spatafora J.W."/>
            <person name="Visel A."/>
            <person name="Grigoriev I.V."/>
        </authorList>
    </citation>
    <scope>NUCLEOTIDE SEQUENCE [LARGE SCALE GENOMIC DNA]</scope>
    <source>
        <strain evidence="1 2">CBS 129021</strain>
    </source>
</reference>
<gene>
    <name evidence="1" type="ORF">BCR38DRAFT_57401</name>
</gene>
<sequence length="176" mass="19584">MGFTRRVSVVIFATRCEHCLGAKSHTEQFDTVAWIYFPEPHSQCNVGIRRSKPAGEDPISDRFHPQRRCWMALSPIASRRRTWYLLITSQIDGLLQPSSGASYRATFANPLPISQGRSDSPRSGSRGEVGLLGASWSGSHLVQPRECGDETFVVGERSFVSEILGEDSRISEMRIG</sequence>
<evidence type="ECO:0000313" key="1">
    <source>
        <dbReference type="EMBL" id="ORY59453.1"/>
    </source>
</evidence>
<dbReference type="EMBL" id="MCFJ01000013">
    <property type="protein sequence ID" value="ORY59453.1"/>
    <property type="molecule type" value="Genomic_DNA"/>
</dbReference>
<protein>
    <submittedName>
        <fullName evidence="1">Uncharacterized protein</fullName>
    </submittedName>
</protein>
<dbReference type="GeneID" id="63781698"/>
<evidence type="ECO:0000313" key="2">
    <source>
        <dbReference type="Proteomes" id="UP000193689"/>
    </source>
</evidence>
<proteinExistence type="predicted"/>
<comment type="caution">
    <text evidence="1">The sequence shown here is derived from an EMBL/GenBank/DDBJ whole genome shotgun (WGS) entry which is preliminary data.</text>
</comment>
<organism evidence="1 2">
    <name type="scientific">Pseudomassariella vexata</name>
    <dbReference type="NCBI Taxonomy" id="1141098"/>
    <lineage>
        <taxon>Eukaryota</taxon>
        <taxon>Fungi</taxon>
        <taxon>Dikarya</taxon>
        <taxon>Ascomycota</taxon>
        <taxon>Pezizomycotina</taxon>
        <taxon>Sordariomycetes</taxon>
        <taxon>Xylariomycetidae</taxon>
        <taxon>Amphisphaeriales</taxon>
        <taxon>Pseudomassariaceae</taxon>
        <taxon>Pseudomassariella</taxon>
    </lineage>
</organism>
<keyword evidence="2" id="KW-1185">Reference proteome</keyword>
<accession>A0A1Y2DJL6</accession>